<evidence type="ECO:0000256" key="3">
    <source>
        <dbReference type="ARBA" id="ARBA00022801"/>
    </source>
</evidence>
<dbReference type="EMBL" id="CAXLJL010000512">
    <property type="protein sequence ID" value="CAL5138624.1"/>
    <property type="molecule type" value="Genomic_DNA"/>
</dbReference>
<dbReference type="InterPro" id="IPR039383">
    <property type="entry name" value="FHIT"/>
</dbReference>
<accession>A0AAV2TNV4</accession>
<evidence type="ECO:0000313" key="13">
    <source>
        <dbReference type="Proteomes" id="UP001497525"/>
    </source>
</evidence>
<dbReference type="InterPro" id="IPR019808">
    <property type="entry name" value="Histidine_triad_CS"/>
</dbReference>
<dbReference type="PANTHER" id="PTHR23088:SF27">
    <property type="entry name" value="DEAMINATED GLUTATHIONE AMIDASE"/>
    <property type="match status" value="1"/>
</dbReference>
<dbReference type="Pfam" id="PF00795">
    <property type="entry name" value="CN_hydrolase"/>
    <property type="match status" value="1"/>
</dbReference>
<dbReference type="SUPFAM" id="SSF54197">
    <property type="entry name" value="HIT-like"/>
    <property type="match status" value="1"/>
</dbReference>
<evidence type="ECO:0000259" key="11">
    <source>
        <dbReference type="PROSITE" id="PS51084"/>
    </source>
</evidence>
<keyword evidence="2" id="KW-0547">Nucleotide-binding</keyword>
<dbReference type="InterPro" id="IPR011146">
    <property type="entry name" value="HIT-like"/>
</dbReference>
<dbReference type="PANTHER" id="PTHR23088">
    <property type="entry name" value="NITRILASE-RELATED"/>
    <property type="match status" value="1"/>
</dbReference>
<evidence type="ECO:0000259" key="10">
    <source>
        <dbReference type="PROSITE" id="PS50263"/>
    </source>
</evidence>
<dbReference type="CDD" id="cd07572">
    <property type="entry name" value="nit"/>
    <property type="match status" value="1"/>
</dbReference>
<evidence type="ECO:0000256" key="9">
    <source>
        <dbReference type="PROSITE-ProRule" id="PRU00464"/>
    </source>
</evidence>
<evidence type="ECO:0000256" key="2">
    <source>
        <dbReference type="ARBA" id="ARBA00022741"/>
    </source>
</evidence>
<feature type="binding site" evidence="7">
    <location>
        <position position="346"/>
    </location>
    <ligand>
        <name>substrate</name>
    </ligand>
</feature>
<dbReference type="Gene3D" id="3.60.110.10">
    <property type="entry name" value="Carbon-nitrogen hydrolase"/>
    <property type="match status" value="1"/>
</dbReference>
<organism evidence="12 13">
    <name type="scientific">Calicophoron daubneyi</name>
    <name type="common">Rumen fluke</name>
    <name type="synonym">Paramphistomum daubneyi</name>
    <dbReference type="NCBI Taxonomy" id="300641"/>
    <lineage>
        <taxon>Eukaryota</taxon>
        <taxon>Metazoa</taxon>
        <taxon>Spiralia</taxon>
        <taxon>Lophotrochozoa</taxon>
        <taxon>Platyhelminthes</taxon>
        <taxon>Trematoda</taxon>
        <taxon>Digenea</taxon>
        <taxon>Plagiorchiida</taxon>
        <taxon>Pronocephalata</taxon>
        <taxon>Paramphistomoidea</taxon>
        <taxon>Paramphistomidae</taxon>
        <taxon>Calicophoron</taxon>
    </lineage>
</organism>
<dbReference type="CDD" id="cd01275">
    <property type="entry name" value="FHIT"/>
    <property type="match status" value="1"/>
</dbReference>
<evidence type="ECO:0000256" key="4">
    <source>
        <dbReference type="ARBA" id="ARBA00047780"/>
    </source>
</evidence>
<dbReference type="InterPro" id="IPR001310">
    <property type="entry name" value="Histidine_triad_HIT"/>
</dbReference>
<dbReference type="FunFam" id="3.30.428.10:FF:000011">
    <property type="entry name" value="Fragile histidine triad"/>
    <property type="match status" value="1"/>
</dbReference>
<dbReference type="InterPro" id="IPR045254">
    <property type="entry name" value="Nit1/2_C-N_Hydrolase"/>
</dbReference>
<sequence>MLGFVITSRLVGFGRFGVLAGFSCRMSTKVGVLQMCCTADKNANLEQAKTLISQAVSLGAKMVFLPECFDFIGVSREETVCCSEPLGGPLISAYRKVAAENGLWISLGGAHRKLEENAEDDRICNTHIVIDSKGDIACTYDKVHLFDVNIGSGRSSPENEHKSSRIAMMESKVIRPGRSPPPVVPGTPVGNLGIAICYDMRFPELAAHLRYAGGAHILTYPSAFSLPTGTAGHWHTLLRARAIENQCYVIAAAQEGQHNPKRSSYGHSLVIDAWGQIIAERLESGPGLLICDIPSLSVDQTLTASRLLSVRQSIPVEHHRRFDLFPMQDSGCLREIGTDDYAFGPHTIRASGVFYRSELSFAFVNISPLVPGHVLVSPVAKIARFDELTHGQVADLYLTVKQIAGPLAAHFNATSLTISTQDGKDAGQSVPHVHVHVLPRKPNDFPQNDDIYQALQKHDKVANRVYRTEEAMAAEAAEFRRIFYPN</sequence>
<dbReference type="PRINTS" id="PR00332">
    <property type="entry name" value="HISTRIAD"/>
</dbReference>
<feature type="site" description="Important for induction of apoptosis" evidence="8">
    <location>
        <position position="452"/>
    </location>
</feature>
<dbReference type="InterPro" id="IPR036265">
    <property type="entry name" value="HIT-like_sf"/>
</dbReference>
<dbReference type="PROSITE" id="PS01227">
    <property type="entry name" value="UPF0012"/>
    <property type="match status" value="1"/>
</dbReference>
<feature type="domain" description="HIT" evidence="11">
    <location>
        <begin position="340"/>
        <end position="447"/>
    </location>
</feature>
<name>A0AAV2TNV4_CALDB</name>
<evidence type="ECO:0000256" key="1">
    <source>
        <dbReference type="ARBA" id="ARBA00012377"/>
    </source>
</evidence>
<feature type="short sequence motif" description="Histidine triad motif" evidence="6 9">
    <location>
        <begin position="432"/>
        <end position="436"/>
    </location>
</feature>
<feature type="binding site" evidence="7">
    <location>
        <position position="421"/>
    </location>
    <ligand>
        <name>substrate</name>
    </ligand>
</feature>
<evidence type="ECO:0000256" key="6">
    <source>
        <dbReference type="PIRSR" id="PIRSR601310-3"/>
    </source>
</evidence>
<dbReference type="GO" id="GO:0000166">
    <property type="term" value="F:nucleotide binding"/>
    <property type="evidence" value="ECO:0007669"/>
    <property type="project" value="UniProtKB-KW"/>
</dbReference>
<evidence type="ECO:0000256" key="8">
    <source>
        <dbReference type="PIRSR" id="PIRSR639383-3"/>
    </source>
</evidence>
<evidence type="ECO:0000256" key="7">
    <source>
        <dbReference type="PIRSR" id="PIRSR639383-2"/>
    </source>
</evidence>
<dbReference type="InterPro" id="IPR036526">
    <property type="entry name" value="C-N_Hydrolase_sf"/>
</dbReference>
<feature type="binding site" evidence="7">
    <location>
        <position position="436"/>
    </location>
    <ligand>
        <name>substrate</name>
    </ligand>
</feature>
<dbReference type="Pfam" id="PF01230">
    <property type="entry name" value="HIT"/>
    <property type="match status" value="1"/>
</dbReference>
<feature type="binding site" evidence="7">
    <location>
        <begin position="427"/>
        <end position="430"/>
    </location>
    <ligand>
        <name>substrate</name>
    </ligand>
</feature>
<dbReference type="EC" id="3.6.1.29" evidence="1"/>
<proteinExistence type="predicted"/>
<comment type="catalytic activity">
    <reaction evidence="4">
        <text>P(1),P(3)-bis(5'-adenosyl) triphosphate + H2O = AMP + ADP + 2 H(+)</text>
        <dbReference type="Rhea" id="RHEA:13893"/>
        <dbReference type="ChEBI" id="CHEBI:15377"/>
        <dbReference type="ChEBI" id="CHEBI:15378"/>
        <dbReference type="ChEBI" id="CHEBI:58529"/>
        <dbReference type="ChEBI" id="CHEBI:456215"/>
        <dbReference type="ChEBI" id="CHEBI:456216"/>
        <dbReference type="EC" id="3.6.1.29"/>
    </reaction>
</comment>
<dbReference type="GO" id="GO:0047710">
    <property type="term" value="F:bis(5'-adenosyl)-triphosphatase activity"/>
    <property type="evidence" value="ECO:0007669"/>
    <property type="project" value="UniProtKB-EC"/>
</dbReference>
<comment type="caution">
    <text evidence="12">The sequence shown here is derived from an EMBL/GenBank/DDBJ whole genome shotgun (WGS) entry which is preliminary data.</text>
</comment>
<dbReference type="PROSITE" id="PS51084">
    <property type="entry name" value="HIT_2"/>
    <property type="match status" value="1"/>
</dbReference>
<gene>
    <name evidence="12" type="ORF">CDAUBV1_LOCUS13446</name>
</gene>
<reference evidence="12" key="1">
    <citation type="submission" date="2024-06" db="EMBL/GenBank/DDBJ databases">
        <authorList>
            <person name="Liu X."/>
            <person name="Lenzi L."/>
            <person name="Haldenby T S."/>
            <person name="Uol C."/>
        </authorList>
    </citation>
    <scope>NUCLEOTIDE SEQUENCE</scope>
</reference>
<dbReference type="SUPFAM" id="SSF56317">
    <property type="entry name" value="Carbon-nitrogen hydrolase"/>
    <property type="match status" value="1"/>
</dbReference>
<dbReference type="Proteomes" id="UP001497525">
    <property type="component" value="Unassembled WGS sequence"/>
</dbReference>
<feature type="active site" description="Tele-AMP-histidine intermediate" evidence="5">
    <location>
        <position position="434"/>
    </location>
</feature>
<feature type="domain" description="CN hydrolase" evidence="10">
    <location>
        <begin position="28"/>
        <end position="295"/>
    </location>
</feature>
<evidence type="ECO:0000256" key="5">
    <source>
        <dbReference type="PIRSR" id="PIRSR601310-1"/>
    </source>
</evidence>
<feature type="binding site" evidence="7">
    <location>
        <position position="365"/>
    </location>
    <ligand>
        <name>substrate</name>
    </ligand>
</feature>
<dbReference type="InterPro" id="IPR001110">
    <property type="entry name" value="UPF0012_CS"/>
</dbReference>
<dbReference type="InterPro" id="IPR003010">
    <property type="entry name" value="C-N_Hydrolase"/>
</dbReference>
<protein>
    <recommendedName>
        <fullName evidence="1">bis(5'-adenosyl)-triphosphatase</fullName>
        <ecNumber evidence="1">3.6.1.29</ecNumber>
    </recommendedName>
</protein>
<dbReference type="PROSITE" id="PS50263">
    <property type="entry name" value="CN_HYDROLASE"/>
    <property type="match status" value="1"/>
</dbReference>
<keyword evidence="3" id="KW-0378">Hydrolase</keyword>
<evidence type="ECO:0000313" key="12">
    <source>
        <dbReference type="EMBL" id="CAL5138624.1"/>
    </source>
</evidence>
<dbReference type="PROSITE" id="PS00892">
    <property type="entry name" value="HIT_1"/>
    <property type="match status" value="1"/>
</dbReference>
<dbReference type="AlphaFoldDB" id="A0AAV2TNV4"/>
<dbReference type="GO" id="GO:0016811">
    <property type="term" value="F:hydrolase activity, acting on carbon-nitrogen (but not peptide) bonds, in linear amides"/>
    <property type="evidence" value="ECO:0007669"/>
    <property type="project" value="InterPro"/>
</dbReference>
<dbReference type="Gene3D" id="3.30.428.10">
    <property type="entry name" value="HIT-like"/>
    <property type="match status" value="1"/>
</dbReference>